<proteinExistence type="predicted"/>
<reference evidence="2" key="1">
    <citation type="journal article" date="2019" name="Int. J. Syst. Evol. Microbiol.">
        <title>The Global Catalogue of Microorganisms (GCM) 10K type strain sequencing project: providing services to taxonomists for standard genome sequencing and annotation.</title>
        <authorList>
            <consortium name="The Broad Institute Genomics Platform"/>
            <consortium name="The Broad Institute Genome Sequencing Center for Infectious Disease"/>
            <person name="Wu L."/>
            <person name="Ma J."/>
        </authorList>
    </citation>
    <scope>NUCLEOTIDE SEQUENCE [LARGE SCALE GENOMIC DNA]</scope>
    <source>
        <strain evidence="2">JCM 17939</strain>
    </source>
</reference>
<sequence length="333" mass="37620">MSSRRLAVTFVHGIEISDPSFAEKAIGLLKRAFEHHAGVAADEALVIRPTFWAPALQETEDALYERCYGPRSRGLDARLTQWVTRINAGSISGLWPFLAAIPWRRLPWIPQPNYPVLRWLVVQFFGDAIAYQMTGTDRRVYEGIHAYVADTMGELAREAGEDAPLCVIAHSLGTVIASNYFYDLQTQYGDAPRRLIPPTVNARIGPTPLERGETIAFLYTLGSPLALWAMRYPDFGTPLTMPSPKLRDHHPTLTGEWINFQDPDDLVAYPLRALSREYEKQVTEDRVVSVGPWWLGWTPMAHWWYWNDETVIDPIARSLAAAWRQANTASEVG</sequence>
<comment type="caution">
    <text evidence="1">The sequence shown here is derived from an EMBL/GenBank/DDBJ whole genome shotgun (WGS) entry which is preliminary data.</text>
</comment>
<dbReference type="RefSeq" id="WP_345430606.1">
    <property type="nucleotide sequence ID" value="NZ_BAABHK010000002.1"/>
</dbReference>
<evidence type="ECO:0000313" key="1">
    <source>
        <dbReference type="EMBL" id="GAA4623968.1"/>
    </source>
</evidence>
<keyword evidence="2" id="KW-1185">Reference proteome</keyword>
<protein>
    <submittedName>
        <fullName evidence="1">Uncharacterized protein</fullName>
    </submittedName>
</protein>
<name>A0ABP8U5B8_9ACTN</name>
<dbReference type="InterPro" id="IPR029058">
    <property type="entry name" value="AB_hydrolase_fold"/>
</dbReference>
<dbReference type="Proteomes" id="UP001501442">
    <property type="component" value="Unassembled WGS sequence"/>
</dbReference>
<evidence type="ECO:0000313" key="2">
    <source>
        <dbReference type="Proteomes" id="UP001501442"/>
    </source>
</evidence>
<organism evidence="1 2">
    <name type="scientific">Actinoallomurus vinaceus</name>
    <dbReference type="NCBI Taxonomy" id="1080074"/>
    <lineage>
        <taxon>Bacteria</taxon>
        <taxon>Bacillati</taxon>
        <taxon>Actinomycetota</taxon>
        <taxon>Actinomycetes</taxon>
        <taxon>Streptosporangiales</taxon>
        <taxon>Thermomonosporaceae</taxon>
        <taxon>Actinoallomurus</taxon>
    </lineage>
</organism>
<accession>A0ABP8U5B8</accession>
<dbReference type="EMBL" id="BAABHK010000002">
    <property type="protein sequence ID" value="GAA4623968.1"/>
    <property type="molecule type" value="Genomic_DNA"/>
</dbReference>
<gene>
    <name evidence="1" type="ORF">GCM10023196_022360</name>
</gene>
<dbReference type="SUPFAM" id="SSF53474">
    <property type="entry name" value="alpha/beta-Hydrolases"/>
    <property type="match status" value="1"/>
</dbReference>